<proteinExistence type="predicted"/>
<reference evidence="2" key="1">
    <citation type="submission" date="2018-11" db="EMBL/GenBank/DDBJ databases">
        <authorList>
            <consortium name="Genoscope - CEA"/>
            <person name="William W."/>
        </authorList>
    </citation>
    <scope>NUCLEOTIDE SEQUENCE</scope>
</reference>
<accession>A0A3P6EHM9</accession>
<keyword evidence="1" id="KW-1133">Transmembrane helix</keyword>
<gene>
    <name evidence="2" type="ORF">BOLC9T57245H</name>
</gene>
<keyword evidence="1" id="KW-0472">Membrane</keyword>
<sequence>MVEKEMRPFSWVGPPCFFVSGIFFASSVCRSHDSRGAT</sequence>
<evidence type="ECO:0000313" key="2">
    <source>
        <dbReference type="EMBL" id="VDD31922.1"/>
    </source>
</evidence>
<dbReference type="AlphaFoldDB" id="A0A3P6EHM9"/>
<dbReference type="EMBL" id="LR031875">
    <property type="protein sequence ID" value="VDD31922.1"/>
    <property type="molecule type" value="Genomic_DNA"/>
</dbReference>
<name>A0A3P6EHM9_BRAOL</name>
<feature type="transmembrane region" description="Helical" evidence="1">
    <location>
        <begin position="12"/>
        <end position="29"/>
    </location>
</feature>
<keyword evidence="1" id="KW-0812">Transmembrane</keyword>
<protein>
    <submittedName>
        <fullName evidence="2">Uncharacterized protein</fullName>
    </submittedName>
</protein>
<evidence type="ECO:0000256" key="1">
    <source>
        <dbReference type="SAM" id="Phobius"/>
    </source>
</evidence>
<organism evidence="2">
    <name type="scientific">Brassica oleracea</name>
    <name type="common">Wild cabbage</name>
    <dbReference type="NCBI Taxonomy" id="3712"/>
    <lineage>
        <taxon>Eukaryota</taxon>
        <taxon>Viridiplantae</taxon>
        <taxon>Streptophyta</taxon>
        <taxon>Embryophyta</taxon>
        <taxon>Tracheophyta</taxon>
        <taxon>Spermatophyta</taxon>
        <taxon>Magnoliopsida</taxon>
        <taxon>eudicotyledons</taxon>
        <taxon>Gunneridae</taxon>
        <taxon>Pentapetalae</taxon>
        <taxon>rosids</taxon>
        <taxon>malvids</taxon>
        <taxon>Brassicales</taxon>
        <taxon>Brassicaceae</taxon>
        <taxon>Brassiceae</taxon>
        <taxon>Brassica</taxon>
    </lineage>
</organism>